<evidence type="ECO:0000256" key="5">
    <source>
        <dbReference type="RuleBase" id="RU000562"/>
    </source>
</evidence>
<reference evidence="7 8" key="1">
    <citation type="submission" date="2017-09" db="EMBL/GenBank/DDBJ databases">
        <title>Depth-based differentiation of microbial function through sediment-hosted aquifers and enrichment of novel symbionts in the deep terrestrial subsurface.</title>
        <authorList>
            <person name="Probst A.J."/>
            <person name="Ladd B."/>
            <person name="Jarett J.K."/>
            <person name="Geller-Mcgrath D.E."/>
            <person name="Sieber C.M."/>
            <person name="Emerson J.B."/>
            <person name="Anantharaman K."/>
            <person name="Thomas B.C."/>
            <person name="Malmstrom R."/>
            <person name="Stieglmeier M."/>
            <person name="Klingl A."/>
            <person name="Woyke T."/>
            <person name="Ryan C.M."/>
            <person name="Banfield J.F."/>
        </authorList>
    </citation>
    <scope>NUCLEOTIDE SEQUENCE [LARGE SCALE GENOMIC DNA]</scope>
    <source>
        <strain evidence="7">CG07_land_8_20_14_0_80_42_15</strain>
    </source>
</reference>
<comment type="caution">
    <text evidence="7">The sequence shown here is derived from an EMBL/GenBank/DDBJ whole genome shotgun (WGS) entry which is preliminary data.</text>
</comment>
<name>A0A2J0KYP5_9BACT</name>
<evidence type="ECO:0000313" key="8">
    <source>
        <dbReference type="Proteomes" id="UP000230052"/>
    </source>
</evidence>
<dbReference type="Pfam" id="PF00829">
    <property type="entry name" value="Ribosomal_L21p"/>
    <property type="match status" value="1"/>
</dbReference>
<comment type="similarity">
    <text evidence="1 4 5">Belongs to the bacterial ribosomal protein bL21 family.</text>
</comment>
<keyword evidence="2 4" id="KW-0689">Ribosomal protein</keyword>
<evidence type="ECO:0000256" key="3">
    <source>
        <dbReference type="ARBA" id="ARBA00023274"/>
    </source>
</evidence>
<dbReference type="NCBIfam" id="TIGR00061">
    <property type="entry name" value="L21"/>
    <property type="match status" value="1"/>
</dbReference>
<gene>
    <name evidence="4 7" type="primary">rplU</name>
    <name evidence="7" type="ORF">COS99_04915</name>
</gene>
<dbReference type="GO" id="GO:0005737">
    <property type="term" value="C:cytoplasm"/>
    <property type="evidence" value="ECO:0007669"/>
    <property type="project" value="UniProtKB-ARBA"/>
</dbReference>
<evidence type="ECO:0000256" key="1">
    <source>
        <dbReference type="ARBA" id="ARBA00008563"/>
    </source>
</evidence>
<keyword evidence="4 5" id="KW-0699">rRNA-binding</keyword>
<accession>A0A2J0KYP5</accession>
<dbReference type="Proteomes" id="UP000230052">
    <property type="component" value="Unassembled WGS sequence"/>
</dbReference>
<keyword evidence="3 4" id="KW-0687">Ribonucleoprotein</keyword>
<feature type="compositionally biased region" description="Basic residues" evidence="6">
    <location>
        <begin position="87"/>
        <end position="98"/>
    </location>
</feature>
<dbReference type="AlphaFoldDB" id="A0A2J0KYP5"/>
<evidence type="ECO:0000256" key="4">
    <source>
        <dbReference type="HAMAP-Rule" id="MF_01363"/>
    </source>
</evidence>
<evidence type="ECO:0000256" key="2">
    <source>
        <dbReference type="ARBA" id="ARBA00022980"/>
    </source>
</evidence>
<dbReference type="InterPro" id="IPR001787">
    <property type="entry name" value="Ribosomal_bL21"/>
</dbReference>
<dbReference type="InterPro" id="IPR028909">
    <property type="entry name" value="bL21-like"/>
</dbReference>
<feature type="compositionally biased region" description="Basic and acidic residues" evidence="6">
    <location>
        <begin position="99"/>
        <end position="114"/>
    </location>
</feature>
<comment type="function">
    <text evidence="4 5">This protein binds to 23S rRNA in the presence of protein L20.</text>
</comment>
<keyword evidence="4 5" id="KW-0694">RNA-binding</keyword>
<dbReference type="PANTHER" id="PTHR21349:SF0">
    <property type="entry name" value="LARGE RIBOSOMAL SUBUNIT PROTEIN BL21M"/>
    <property type="match status" value="1"/>
</dbReference>
<dbReference type="SUPFAM" id="SSF141091">
    <property type="entry name" value="L21p-like"/>
    <property type="match status" value="1"/>
</dbReference>
<dbReference type="PANTHER" id="PTHR21349">
    <property type="entry name" value="50S RIBOSOMAL PROTEIN L21"/>
    <property type="match status" value="1"/>
</dbReference>
<dbReference type="InterPro" id="IPR036164">
    <property type="entry name" value="bL21-like_sf"/>
</dbReference>
<sequence length="114" mass="13096">MVSPNCEVIMYVILEIKGSQFKVGKDTEFDTNRLDAAVGKSIKIKDILLFSDGKSVEIGSPHVKGVEVVCDVVKHFRGKKVIAYKYKRRHNERRKKGHRQDLTRLKVNEIKQTK</sequence>
<protein>
    <recommendedName>
        <fullName evidence="4">Large ribosomal subunit protein bL21</fullName>
    </recommendedName>
</protein>
<organism evidence="7 8">
    <name type="scientific">Candidatus Aquitaenariimonas noxiae</name>
    <dbReference type="NCBI Taxonomy" id="1974741"/>
    <lineage>
        <taxon>Bacteria</taxon>
        <taxon>Pseudomonadati</taxon>
        <taxon>Candidatus Omnitrophota</taxon>
        <taxon>Candidatus Aquitaenariimonas</taxon>
    </lineage>
</organism>
<comment type="subunit">
    <text evidence="4">Part of the 50S ribosomal subunit. Contacts protein L20.</text>
</comment>
<dbReference type="GO" id="GO:1990904">
    <property type="term" value="C:ribonucleoprotein complex"/>
    <property type="evidence" value="ECO:0007669"/>
    <property type="project" value="UniProtKB-KW"/>
</dbReference>
<dbReference type="EMBL" id="PEWV01000051">
    <property type="protein sequence ID" value="PIU41520.1"/>
    <property type="molecule type" value="Genomic_DNA"/>
</dbReference>
<proteinExistence type="inferred from homology"/>
<dbReference type="GO" id="GO:0005840">
    <property type="term" value="C:ribosome"/>
    <property type="evidence" value="ECO:0007669"/>
    <property type="project" value="UniProtKB-KW"/>
</dbReference>
<dbReference type="GO" id="GO:0019843">
    <property type="term" value="F:rRNA binding"/>
    <property type="evidence" value="ECO:0007669"/>
    <property type="project" value="UniProtKB-UniRule"/>
</dbReference>
<dbReference type="HAMAP" id="MF_01363">
    <property type="entry name" value="Ribosomal_bL21"/>
    <property type="match status" value="1"/>
</dbReference>
<evidence type="ECO:0000256" key="6">
    <source>
        <dbReference type="SAM" id="MobiDB-lite"/>
    </source>
</evidence>
<feature type="region of interest" description="Disordered" evidence="6">
    <location>
        <begin position="87"/>
        <end position="114"/>
    </location>
</feature>
<dbReference type="GO" id="GO:0006412">
    <property type="term" value="P:translation"/>
    <property type="evidence" value="ECO:0007669"/>
    <property type="project" value="UniProtKB-UniRule"/>
</dbReference>
<evidence type="ECO:0000313" key="7">
    <source>
        <dbReference type="EMBL" id="PIU41520.1"/>
    </source>
</evidence>
<dbReference type="GO" id="GO:0003735">
    <property type="term" value="F:structural constituent of ribosome"/>
    <property type="evidence" value="ECO:0007669"/>
    <property type="project" value="InterPro"/>
</dbReference>